<dbReference type="InterPro" id="IPR045249">
    <property type="entry name" value="HARBI1-like"/>
</dbReference>
<proteinExistence type="predicted"/>
<dbReference type="PANTHER" id="PTHR22930">
    <property type="match status" value="1"/>
</dbReference>
<dbReference type="PANTHER" id="PTHR22930:SF221">
    <property type="entry name" value="NUCLEASE HARBI1"/>
    <property type="match status" value="1"/>
</dbReference>
<name>A0A5N5I9V8_9ROSA</name>
<reference evidence="3" key="2">
    <citation type="submission" date="2019-10" db="EMBL/GenBank/DDBJ databases">
        <title>A de novo genome assembly of a pear dwarfing rootstock.</title>
        <authorList>
            <person name="Wang F."/>
            <person name="Wang J."/>
            <person name="Li S."/>
            <person name="Zhang Y."/>
            <person name="Fang M."/>
            <person name="Ma L."/>
            <person name="Zhao Y."/>
            <person name="Jiang S."/>
        </authorList>
    </citation>
    <scope>NUCLEOTIDE SEQUENCE [LARGE SCALE GENOMIC DNA]</scope>
</reference>
<keyword evidence="3" id="KW-1185">Reference proteome</keyword>
<evidence type="ECO:0000313" key="3">
    <source>
        <dbReference type="Proteomes" id="UP000327157"/>
    </source>
</evidence>
<dbReference type="InterPro" id="IPR058353">
    <property type="entry name" value="DUF8040"/>
</dbReference>
<dbReference type="Pfam" id="PF26138">
    <property type="entry name" value="DUF8040"/>
    <property type="match status" value="1"/>
</dbReference>
<gene>
    <name evidence="2" type="ORF">D8674_025895</name>
</gene>
<reference evidence="2 3" key="3">
    <citation type="submission" date="2019-11" db="EMBL/GenBank/DDBJ databases">
        <title>A de novo genome assembly of a pear dwarfing rootstock.</title>
        <authorList>
            <person name="Wang F."/>
            <person name="Wang J."/>
            <person name="Li S."/>
            <person name="Zhang Y."/>
            <person name="Fang M."/>
            <person name="Ma L."/>
            <person name="Zhao Y."/>
            <person name="Jiang S."/>
        </authorList>
    </citation>
    <scope>NUCLEOTIDE SEQUENCE [LARGE SCALE GENOMIC DNA]</scope>
    <source>
        <strain evidence="2">S2</strain>
        <tissue evidence="2">Leaf</tissue>
    </source>
</reference>
<evidence type="ECO:0000259" key="1">
    <source>
        <dbReference type="Pfam" id="PF26138"/>
    </source>
</evidence>
<feature type="domain" description="DUF8040" evidence="1">
    <location>
        <begin position="83"/>
        <end position="179"/>
    </location>
</feature>
<evidence type="ECO:0000313" key="2">
    <source>
        <dbReference type="EMBL" id="KAB2635361.1"/>
    </source>
</evidence>
<reference evidence="2 3" key="1">
    <citation type="submission" date="2019-09" db="EMBL/GenBank/DDBJ databases">
        <authorList>
            <person name="Ou C."/>
        </authorList>
    </citation>
    <scope>NUCLEOTIDE SEQUENCE [LARGE SCALE GENOMIC DNA]</scope>
    <source>
        <strain evidence="2">S2</strain>
        <tissue evidence="2">Leaf</tissue>
    </source>
</reference>
<dbReference type="AlphaFoldDB" id="A0A5N5I9V8"/>
<protein>
    <recommendedName>
        <fullName evidence="1">DUF8040 domain-containing protein</fullName>
    </recommendedName>
</protein>
<sequence>MRSLHIGSSIPEVLAIVAQLPGCEPPSELWLFATCLFCFAEKREVFTTIQDPEELEDGLIICVVARAVETYYLQYVHKTPCINSSHTGNIWLMEVLQGNDVRCYRMFRMNKDVFYRLSNDLQTNYGLKGSRKMNATEILGMFLHMLGHGVKNRLAQERFQHSGETVSRYFGAMLDIICKMAIDIIKPMDSEFRGIPQEIRRDTRYMPYFKDCIGAIDGVHVEASIPPPDQVPYIGRKGIPTQNVMAACNFDMQFIFAYAGWEGTAHDTRVFLSMLRNPNLNFSKPPNGNLHTFIITFYILALYNYHNTKQIFNYQENITW</sequence>
<organism evidence="2 3">
    <name type="scientific">Pyrus ussuriensis x Pyrus communis</name>
    <dbReference type="NCBI Taxonomy" id="2448454"/>
    <lineage>
        <taxon>Eukaryota</taxon>
        <taxon>Viridiplantae</taxon>
        <taxon>Streptophyta</taxon>
        <taxon>Embryophyta</taxon>
        <taxon>Tracheophyta</taxon>
        <taxon>Spermatophyta</taxon>
        <taxon>Magnoliopsida</taxon>
        <taxon>eudicotyledons</taxon>
        <taxon>Gunneridae</taxon>
        <taxon>Pentapetalae</taxon>
        <taxon>rosids</taxon>
        <taxon>fabids</taxon>
        <taxon>Rosales</taxon>
        <taxon>Rosaceae</taxon>
        <taxon>Amygdaloideae</taxon>
        <taxon>Maleae</taxon>
        <taxon>Pyrus</taxon>
    </lineage>
</organism>
<dbReference type="OrthoDB" id="1165529at2759"/>
<comment type="caution">
    <text evidence="2">The sequence shown here is derived from an EMBL/GenBank/DDBJ whole genome shotgun (WGS) entry which is preliminary data.</text>
</comment>
<dbReference type="EMBL" id="SMOL01000004">
    <property type="protein sequence ID" value="KAB2635361.1"/>
    <property type="molecule type" value="Genomic_DNA"/>
</dbReference>
<dbReference type="Proteomes" id="UP000327157">
    <property type="component" value="Chromosome 5"/>
</dbReference>
<accession>A0A5N5I9V8</accession>